<dbReference type="GO" id="GO:0071035">
    <property type="term" value="P:nuclear polyadenylation-dependent rRNA catabolic process"/>
    <property type="evidence" value="ECO:0007669"/>
    <property type="project" value="EnsemblFungi"/>
</dbReference>
<comment type="caution">
    <text evidence="9">The sequence shown here is derived from an EMBL/GenBank/DDBJ whole genome shotgun (WGS) entry which is preliminary data.</text>
</comment>
<protein>
    <recommendedName>
        <fullName evidence="7">Decapping nuclease</fullName>
        <ecNumber evidence="7">3.6.1.-</ecNumber>
    </recommendedName>
</protein>
<comment type="cofactor">
    <cofactor evidence="1 7">
        <name>a divalent metal cation</name>
        <dbReference type="ChEBI" id="CHEBI:60240"/>
    </cofactor>
</comment>
<evidence type="ECO:0000256" key="1">
    <source>
        <dbReference type="ARBA" id="ARBA00001968"/>
    </source>
</evidence>
<dbReference type="PANTHER" id="PTHR12395:SF9">
    <property type="entry name" value="DECAPPING AND EXORIBONUCLEASE PROTEIN"/>
    <property type="match status" value="1"/>
</dbReference>
<evidence type="ECO:0000256" key="3">
    <source>
        <dbReference type="ARBA" id="ARBA00022722"/>
    </source>
</evidence>
<evidence type="ECO:0000256" key="7">
    <source>
        <dbReference type="RuleBase" id="RU367113"/>
    </source>
</evidence>
<dbReference type="GO" id="GO:0030846">
    <property type="term" value="P:termination of RNA polymerase II transcription, poly(A)-coupled"/>
    <property type="evidence" value="ECO:0007669"/>
    <property type="project" value="EnsemblFungi"/>
</dbReference>
<evidence type="ECO:0000259" key="8">
    <source>
        <dbReference type="Pfam" id="PF08652"/>
    </source>
</evidence>
<dbReference type="GO" id="GO:0000166">
    <property type="term" value="F:nucleotide binding"/>
    <property type="evidence" value="ECO:0007669"/>
    <property type="project" value="UniProtKB-KW"/>
</dbReference>
<name>A0A1Q3A2C7_ZYGRO</name>
<evidence type="ECO:0000313" key="10">
    <source>
        <dbReference type="Proteomes" id="UP000187013"/>
    </source>
</evidence>
<dbReference type="OrthoDB" id="5853397at2759"/>
<keyword evidence="7" id="KW-0539">Nucleus</keyword>
<keyword evidence="7" id="KW-0547">Nucleotide-binding</keyword>
<dbReference type="OMA" id="VVTWRGH"/>
<dbReference type="Pfam" id="PF08652">
    <property type="entry name" value="RAI1"/>
    <property type="match status" value="1"/>
</dbReference>
<evidence type="ECO:0000256" key="4">
    <source>
        <dbReference type="ARBA" id="ARBA00044676"/>
    </source>
</evidence>
<comment type="catalytic activity">
    <reaction evidence="6">
        <text>a 5'-end NAD(+)-phospho-ribonucleoside in mRNA + H2O = a 5'-end phospho-ribonucleoside in mRNA + NAD(+) + H(+)</text>
        <dbReference type="Rhea" id="RHEA:60880"/>
        <dbReference type="Rhea" id="RHEA-COMP:15692"/>
        <dbReference type="Rhea" id="RHEA-COMP:15698"/>
        <dbReference type="ChEBI" id="CHEBI:15377"/>
        <dbReference type="ChEBI" id="CHEBI:15378"/>
        <dbReference type="ChEBI" id="CHEBI:57540"/>
        <dbReference type="ChEBI" id="CHEBI:138282"/>
        <dbReference type="ChEBI" id="CHEBI:144029"/>
    </reaction>
    <physiologicalReaction direction="left-to-right" evidence="6">
        <dbReference type="Rhea" id="RHEA:60881"/>
    </physiologicalReaction>
</comment>
<dbReference type="EC" id="3.6.1.-" evidence="7"/>
<comment type="function">
    <text evidence="7">Decapping enzyme for NAD-capped RNAs: specifically hydrolyzes the nicotinamide adenine dinucleotide (NAD) cap from a subset of RNAs by removing the entire NAD moiety from the 5'-end of an NAD-capped RNA.</text>
</comment>
<keyword evidence="7" id="KW-0378">Hydrolase</keyword>
<dbReference type="AlphaFoldDB" id="A0A1Q3A2C7"/>
<dbReference type="GO" id="GO:1904595">
    <property type="term" value="P:positive regulation of termination of RNA polymerase II transcription"/>
    <property type="evidence" value="ECO:0007669"/>
    <property type="project" value="EnsemblFungi"/>
</dbReference>
<evidence type="ECO:0000256" key="2">
    <source>
        <dbReference type="ARBA" id="ARBA00006562"/>
    </source>
</evidence>
<dbReference type="InterPro" id="IPR013961">
    <property type="entry name" value="RAI1"/>
</dbReference>
<dbReference type="GO" id="GO:0110155">
    <property type="term" value="P:NAD-cap decapping"/>
    <property type="evidence" value="ECO:0007669"/>
    <property type="project" value="EnsemblFungi"/>
</dbReference>
<dbReference type="PANTHER" id="PTHR12395">
    <property type="entry name" value="DOM-3 RELATED"/>
    <property type="match status" value="1"/>
</dbReference>
<sequence>MVVTSNLFVKQKGTTTALKQPKELTFYSRTDDDNFLVEDDVHLQYYYLPDADLEKRLDLSSGIKKLKDTASNFKDQGTLFGLLQSIQNYEQRKNKKIKADIVTFRGIMRKLISAAFDTSNFNPIDLRIVSFDGQLFIKEVPKQEAKPAPGSPAQLAWYSGYKFETLATLPQPLPLVSRTTLDKRPKKLVNTGEEYITVVKTGVGNVKVILGAEVDCIFDFKEEGKDNLKHYAELKCSADVSTPADARKFERKVFRTWLQCFLVGIPRIIYGFRDNNNVLKTVEEYTTTEVPVLLKSNNPAMNSSCLDAIKWYGTLTEWLLKMIPRDGDTIRAYRLVYENNHLRLTEIEDTESEYQGLVEGEEILSDEFKKWRKSMNERNL</sequence>
<evidence type="ECO:0000256" key="6">
    <source>
        <dbReference type="ARBA" id="ARBA00048124"/>
    </source>
</evidence>
<comment type="catalytic activity">
    <reaction evidence="5">
        <text>a 5'-end triphospho-ribonucleoside in mRNA + H2O = a 5'-end phospho-ribonucleoside in mRNA + diphosphate + H(+)</text>
        <dbReference type="Rhea" id="RHEA:78683"/>
        <dbReference type="Rhea" id="RHEA-COMP:15692"/>
        <dbReference type="Rhea" id="RHEA-COMP:17164"/>
        <dbReference type="ChEBI" id="CHEBI:15377"/>
        <dbReference type="ChEBI" id="CHEBI:15378"/>
        <dbReference type="ChEBI" id="CHEBI:33019"/>
        <dbReference type="ChEBI" id="CHEBI:138282"/>
        <dbReference type="ChEBI" id="CHEBI:167618"/>
    </reaction>
    <physiologicalReaction direction="left-to-right" evidence="5">
        <dbReference type="Rhea" id="RHEA:78684"/>
    </physiologicalReaction>
</comment>
<dbReference type="GO" id="GO:0030234">
    <property type="term" value="F:enzyme regulator activity"/>
    <property type="evidence" value="ECO:0007669"/>
    <property type="project" value="EnsemblFungi"/>
</dbReference>
<dbReference type="GO" id="GO:0031087">
    <property type="term" value="P:deadenylation-independent decapping of nuclear-transcribed mRNA"/>
    <property type="evidence" value="ECO:0007669"/>
    <property type="project" value="EnsemblFungi"/>
</dbReference>
<evidence type="ECO:0000313" key="9">
    <source>
        <dbReference type="EMBL" id="GAV49750.1"/>
    </source>
</evidence>
<dbReference type="EMBL" id="BDGX01000016">
    <property type="protein sequence ID" value="GAV49750.1"/>
    <property type="molecule type" value="Genomic_DNA"/>
</dbReference>
<dbReference type="GO" id="GO:0034353">
    <property type="term" value="F:mRNA 5'-diphosphatase activity"/>
    <property type="evidence" value="ECO:0007669"/>
    <property type="project" value="EnsemblFungi"/>
</dbReference>
<comment type="similarity">
    <text evidence="2 7">Belongs to the DXO/Dom3Z family.</text>
</comment>
<dbReference type="GO" id="GO:0003723">
    <property type="term" value="F:RNA binding"/>
    <property type="evidence" value="ECO:0007669"/>
    <property type="project" value="UniProtKB-KW"/>
</dbReference>
<keyword evidence="3 7" id="KW-0540">Nuclease</keyword>
<dbReference type="GO" id="GO:0090730">
    <property type="term" value="C:Las1 complex"/>
    <property type="evidence" value="ECO:0007669"/>
    <property type="project" value="EnsemblFungi"/>
</dbReference>
<evidence type="ECO:0000256" key="5">
    <source>
        <dbReference type="ARBA" id="ARBA00044692"/>
    </source>
</evidence>
<dbReference type="eggNOG" id="KOG1982">
    <property type="taxonomic scope" value="Eukaryota"/>
</dbReference>
<gene>
    <name evidence="9" type="ORF">ZYGR_0P03960</name>
</gene>
<proteinExistence type="inferred from homology"/>
<comment type="catalytic activity">
    <reaction evidence="4">
        <text>a 5'-end (N(7)-methyl 5'-triphosphoguanosine)-ribonucleoside-ribonucleotide in mRNA + H2O = a (N(7)-methyl 5'-triphosphoguanosine)-nucleoside + a 5'-end phospho-ribonucleoside in mRNA + H(+)</text>
        <dbReference type="Rhea" id="RHEA:66928"/>
        <dbReference type="Rhea" id="RHEA-COMP:15692"/>
        <dbReference type="Rhea" id="RHEA-COMP:17313"/>
        <dbReference type="ChEBI" id="CHEBI:15377"/>
        <dbReference type="ChEBI" id="CHEBI:15378"/>
        <dbReference type="ChEBI" id="CHEBI:138282"/>
        <dbReference type="ChEBI" id="CHEBI:172876"/>
        <dbReference type="ChEBI" id="CHEBI:172877"/>
    </reaction>
    <physiologicalReaction direction="left-to-right" evidence="4">
        <dbReference type="Rhea" id="RHEA:66929"/>
    </physiologicalReaction>
</comment>
<accession>A0A1Q3A2C7</accession>
<dbReference type="InterPro" id="IPR039039">
    <property type="entry name" value="RAI1-like_fam"/>
</dbReference>
<comment type="subcellular location">
    <subcellularLocation>
        <location evidence="7">Nucleus</location>
    </subcellularLocation>
</comment>
<feature type="domain" description="RAI1-like" evidence="8">
    <location>
        <begin position="19"/>
        <end position="368"/>
    </location>
</feature>
<keyword evidence="7" id="KW-0479">Metal-binding</keyword>
<dbReference type="Proteomes" id="UP000187013">
    <property type="component" value="Unassembled WGS sequence"/>
</dbReference>
<dbReference type="GO" id="GO:0000448">
    <property type="term" value="P:cleavage in ITS2 between 5.8S rRNA and LSU-rRNA of tricistronic rRNA transcript (SSU-rRNA, 5.8S rRNA, LSU-rRNA)"/>
    <property type="evidence" value="ECO:0007669"/>
    <property type="project" value="EnsemblFungi"/>
</dbReference>
<dbReference type="GO" id="GO:0110103">
    <property type="term" value="C:RNA polymerase II termination complex"/>
    <property type="evidence" value="ECO:0007669"/>
    <property type="project" value="EnsemblFungi"/>
</dbReference>
<dbReference type="GO" id="GO:1990174">
    <property type="term" value="F:phosphodiesterase decapping endonuclease activity"/>
    <property type="evidence" value="ECO:0007669"/>
    <property type="project" value="EnsemblFungi"/>
</dbReference>
<reference evidence="9 10" key="1">
    <citation type="submission" date="2016-08" db="EMBL/GenBank/DDBJ databases">
        <title>Draft genome sequence of allopolyploid Zygosaccharomyces rouxii.</title>
        <authorList>
            <person name="Watanabe J."/>
            <person name="Uehara K."/>
            <person name="Mogi Y."/>
            <person name="Tsukioka Y."/>
        </authorList>
    </citation>
    <scope>NUCLEOTIDE SEQUENCE [LARGE SCALE GENOMIC DNA]</scope>
    <source>
        <strain evidence="9 10">NBRC 110957</strain>
    </source>
</reference>
<organism evidence="9 10">
    <name type="scientific">Zygosaccharomyces rouxii</name>
    <dbReference type="NCBI Taxonomy" id="4956"/>
    <lineage>
        <taxon>Eukaryota</taxon>
        <taxon>Fungi</taxon>
        <taxon>Dikarya</taxon>
        <taxon>Ascomycota</taxon>
        <taxon>Saccharomycotina</taxon>
        <taxon>Saccharomycetes</taxon>
        <taxon>Saccharomycetales</taxon>
        <taxon>Saccharomycetaceae</taxon>
        <taxon>Zygosaccharomyces</taxon>
    </lineage>
</organism>
<dbReference type="GO" id="GO:0046872">
    <property type="term" value="F:metal ion binding"/>
    <property type="evidence" value="ECO:0007669"/>
    <property type="project" value="UniProtKB-KW"/>
</dbReference>
<keyword evidence="7" id="KW-0694">RNA-binding</keyword>